<organism evidence="2">
    <name type="scientific">Rhizophora mucronata</name>
    <name type="common">Asiatic mangrove</name>
    <dbReference type="NCBI Taxonomy" id="61149"/>
    <lineage>
        <taxon>Eukaryota</taxon>
        <taxon>Viridiplantae</taxon>
        <taxon>Streptophyta</taxon>
        <taxon>Embryophyta</taxon>
        <taxon>Tracheophyta</taxon>
        <taxon>Spermatophyta</taxon>
        <taxon>Magnoliopsida</taxon>
        <taxon>eudicotyledons</taxon>
        <taxon>Gunneridae</taxon>
        <taxon>Pentapetalae</taxon>
        <taxon>rosids</taxon>
        <taxon>fabids</taxon>
        <taxon>Malpighiales</taxon>
        <taxon>Rhizophoraceae</taxon>
        <taxon>Rhizophora</taxon>
    </lineage>
</organism>
<name>A0A2P2JU99_RHIMU</name>
<dbReference type="EMBL" id="GGEC01016549">
    <property type="protein sequence ID" value="MBW97032.1"/>
    <property type="molecule type" value="Transcribed_RNA"/>
</dbReference>
<feature type="transmembrane region" description="Helical" evidence="1">
    <location>
        <begin position="16"/>
        <end position="38"/>
    </location>
</feature>
<sequence length="40" mass="4784">MLLDNLRLKLLERAELSWIFIMHVQGTLFMSIKIILLIKE</sequence>
<evidence type="ECO:0000313" key="2">
    <source>
        <dbReference type="EMBL" id="MBW97032.1"/>
    </source>
</evidence>
<keyword evidence="1" id="KW-0472">Membrane</keyword>
<evidence type="ECO:0000256" key="1">
    <source>
        <dbReference type="SAM" id="Phobius"/>
    </source>
</evidence>
<proteinExistence type="predicted"/>
<reference evidence="2" key="1">
    <citation type="submission" date="2018-02" db="EMBL/GenBank/DDBJ databases">
        <title>Rhizophora mucronata_Transcriptome.</title>
        <authorList>
            <person name="Meera S.P."/>
            <person name="Sreeshan A."/>
            <person name="Augustine A."/>
        </authorList>
    </citation>
    <scope>NUCLEOTIDE SEQUENCE</scope>
    <source>
        <tissue evidence="2">Leaf</tissue>
    </source>
</reference>
<protein>
    <submittedName>
        <fullName evidence="2">Uncharacterized protein LOC8268606 isoform X2</fullName>
    </submittedName>
</protein>
<accession>A0A2P2JU99</accession>
<keyword evidence="1" id="KW-0812">Transmembrane</keyword>
<dbReference type="AlphaFoldDB" id="A0A2P2JU99"/>
<keyword evidence="1" id="KW-1133">Transmembrane helix</keyword>